<proteinExistence type="predicted"/>
<gene>
    <name evidence="1" type="ORF">OUZ56_009501</name>
</gene>
<name>A0ABR0AGC2_9CRUS</name>
<organism evidence="1 2">
    <name type="scientific">Daphnia magna</name>
    <dbReference type="NCBI Taxonomy" id="35525"/>
    <lineage>
        <taxon>Eukaryota</taxon>
        <taxon>Metazoa</taxon>
        <taxon>Ecdysozoa</taxon>
        <taxon>Arthropoda</taxon>
        <taxon>Crustacea</taxon>
        <taxon>Branchiopoda</taxon>
        <taxon>Diplostraca</taxon>
        <taxon>Cladocera</taxon>
        <taxon>Anomopoda</taxon>
        <taxon>Daphniidae</taxon>
        <taxon>Daphnia</taxon>
    </lineage>
</organism>
<evidence type="ECO:0000313" key="1">
    <source>
        <dbReference type="EMBL" id="KAK4024113.1"/>
    </source>
</evidence>
<dbReference type="EMBL" id="JAOYFB010000037">
    <property type="protein sequence ID" value="KAK4024113.1"/>
    <property type="molecule type" value="Genomic_DNA"/>
</dbReference>
<reference evidence="1 2" key="1">
    <citation type="journal article" date="2023" name="Nucleic Acids Res.">
        <title>The hologenome of Daphnia magna reveals possible DNA methylation and microbiome-mediated evolution of the host genome.</title>
        <authorList>
            <person name="Chaturvedi A."/>
            <person name="Li X."/>
            <person name="Dhandapani V."/>
            <person name="Marshall H."/>
            <person name="Kissane S."/>
            <person name="Cuenca-Cambronero M."/>
            <person name="Asole G."/>
            <person name="Calvet F."/>
            <person name="Ruiz-Romero M."/>
            <person name="Marangio P."/>
            <person name="Guigo R."/>
            <person name="Rago D."/>
            <person name="Mirbahai L."/>
            <person name="Eastwood N."/>
            <person name="Colbourne J.K."/>
            <person name="Zhou J."/>
            <person name="Mallon E."/>
            <person name="Orsini L."/>
        </authorList>
    </citation>
    <scope>NUCLEOTIDE SEQUENCE [LARGE SCALE GENOMIC DNA]</scope>
    <source>
        <strain evidence="1">LRV0_1</strain>
    </source>
</reference>
<dbReference type="Proteomes" id="UP001234178">
    <property type="component" value="Unassembled WGS sequence"/>
</dbReference>
<keyword evidence="2" id="KW-1185">Reference proteome</keyword>
<comment type="caution">
    <text evidence="1">The sequence shown here is derived from an EMBL/GenBank/DDBJ whole genome shotgun (WGS) entry which is preliminary data.</text>
</comment>
<evidence type="ECO:0000313" key="2">
    <source>
        <dbReference type="Proteomes" id="UP001234178"/>
    </source>
</evidence>
<accession>A0ABR0AGC2</accession>
<sequence>MLSETDKKLGNSKYEIKLGTVNLRTADWCMKTPQVGSKSASVGQCKQVPCRVLVAYDKQGPYLHRVACMYIADGLPVYGNVPNGIKFFQGVHLLDSRVLIENGFSPQWVMLEKDIRSEITNLKLRLEEERKKLGKMPLKESEKFVWNKLLDVLNDDAYMLFDFLCVDISEANEESQDSRII</sequence>
<protein>
    <submittedName>
        <fullName evidence="1">Uncharacterized protein</fullName>
    </submittedName>
</protein>